<dbReference type="Pfam" id="PF00534">
    <property type="entry name" value="Glycos_transf_1"/>
    <property type="match status" value="1"/>
</dbReference>
<sequence>MKVLHLSTYDLVGGASRSSYRLHQGLKKIGVTSQMLVQSKHSDDKTVIATEPKSGVKRAIAKSKALVNDLPLKLYPQRNSPMFSAQLFPDAIARKISKIAPDIINLHWVCNGYLQIETLSKFEQPIVWTLQDMWAFTGGCHYTQECDRYTTSCGACPQLESSKNRDLSYKVWQRKLKAWNNLNITVVTPTQWLAECARASSIFRDHRVEVIPFCLDTNTYKPVDRQLARELLKLPQDKQLVLFGAISATSDRRKGFHLLQAALQKLSQTSSKEKLNVVVFGASQPENPVNLGFESHYLGHLYDDISLALTYSAADVMIVPSIQEAFGQTASESLACGTPVIAFNATGLKDIVDHQENGYLVKPYETDDFAQGIAWVLEDTERHQKLCESARQKAIRKFALKLQARHYQSLYADILNGITYEEKYRNL</sequence>
<proteinExistence type="predicted"/>
<evidence type="ECO:0000313" key="3">
    <source>
        <dbReference type="Proteomes" id="UP000667802"/>
    </source>
</evidence>
<dbReference type="SUPFAM" id="SSF53756">
    <property type="entry name" value="UDP-Glycosyltransferase/glycogen phosphorylase"/>
    <property type="match status" value="1"/>
</dbReference>
<dbReference type="Gene3D" id="3.40.50.2000">
    <property type="entry name" value="Glycogen Phosphorylase B"/>
    <property type="match status" value="2"/>
</dbReference>
<organism evidence="2 3">
    <name type="scientific">Aetokthonos hydrillicola Thurmond2011</name>
    <dbReference type="NCBI Taxonomy" id="2712845"/>
    <lineage>
        <taxon>Bacteria</taxon>
        <taxon>Bacillati</taxon>
        <taxon>Cyanobacteriota</taxon>
        <taxon>Cyanophyceae</taxon>
        <taxon>Nostocales</taxon>
        <taxon>Hapalosiphonaceae</taxon>
        <taxon>Aetokthonos</taxon>
    </lineage>
</organism>
<dbReference type="InterPro" id="IPR001296">
    <property type="entry name" value="Glyco_trans_1"/>
</dbReference>
<comment type="caution">
    <text evidence="2">The sequence shown here is derived from an EMBL/GenBank/DDBJ whole genome shotgun (WGS) entry which is preliminary data.</text>
</comment>
<protein>
    <submittedName>
        <fullName evidence="2">Glycosyltransferase family 4 protein</fullName>
    </submittedName>
</protein>
<reference evidence="3" key="1">
    <citation type="journal article" date="2021" name="Science">
        <title>Hunting the eagle killer: A cyanobacterial neurotoxin causes vacuolar myelinopathy.</title>
        <authorList>
            <person name="Breinlinger S."/>
            <person name="Phillips T.J."/>
            <person name="Haram B.N."/>
            <person name="Mares J."/>
            <person name="Martinez Yerena J.A."/>
            <person name="Hrouzek P."/>
            <person name="Sobotka R."/>
            <person name="Henderson W.M."/>
            <person name="Schmieder P."/>
            <person name="Williams S.M."/>
            <person name="Lauderdale J.D."/>
            <person name="Wilde H.D."/>
            <person name="Gerrin W."/>
            <person name="Kust A."/>
            <person name="Washington J.W."/>
            <person name="Wagner C."/>
            <person name="Geier B."/>
            <person name="Liebeke M."/>
            <person name="Enke H."/>
            <person name="Niedermeyer T.H.J."/>
            <person name="Wilde S.B."/>
        </authorList>
    </citation>
    <scope>NUCLEOTIDE SEQUENCE [LARGE SCALE GENOMIC DNA]</scope>
    <source>
        <strain evidence="3">Thurmond2011</strain>
    </source>
</reference>
<evidence type="ECO:0000259" key="1">
    <source>
        <dbReference type="Pfam" id="PF00534"/>
    </source>
</evidence>
<accession>A0AAP5I4M9</accession>
<dbReference type="EMBL" id="JAALHA020000003">
    <property type="protein sequence ID" value="MDR9894716.1"/>
    <property type="molecule type" value="Genomic_DNA"/>
</dbReference>
<dbReference type="AlphaFoldDB" id="A0AAP5I4M9"/>
<keyword evidence="3" id="KW-1185">Reference proteome</keyword>
<feature type="domain" description="Glycosyl transferase family 1" evidence="1">
    <location>
        <begin position="247"/>
        <end position="392"/>
    </location>
</feature>
<dbReference type="CDD" id="cd03825">
    <property type="entry name" value="GT4_WcaC-like"/>
    <property type="match status" value="1"/>
</dbReference>
<gene>
    <name evidence="2" type="ORF">G7B40_009055</name>
</gene>
<dbReference type="PANTHER" id="PTHR45947">
    <property type="entry name" value="SULFOQUINOVOSYL TRANSFERASE SQD2"/>
    <property type="match status" value="1"/>
</dbReference>
<dbReference type="RefSeq" id="WP_208339759.1">
    <property type="nucleotide sequence ID" value="NZ_CAWQFN010000563.1"/>
</dbReference>
<dbReference type="Proteomes" id="UP000667802">
    <property type="component" value="Unassembled WGS sequence"/>
</dbReference>
<dbReference type="GO" id="GO:0016757">
    <property type="term" value="F:glycosyltransferase activity"/>
    <property type="evidence" value="ECO:0007669"/>
    <property type="project" value="InterPro"/>
</dbReference>
<evidence type="ECO:0000313" key="2">
    <source>
        <dbReference type="EMBL" id="MDR9894716.1"/>
    </source>
</evidence>
<dbReference type="PANTHER" id="PTHR45947:SF3">
    <property type="entry name" value="SULFOQUINOVOSYL TRANSFERASE SQD2"/>
    <property type="match status" value="1"/>
</dbReference>
<name>A0AAP5I4M9_9CYAN</name>
<dbReference type="InterPro" id="IPR050194">
    <property type="entry name" value="Glycosyltransferase_grp1"/>
</dbReference>